<evidence type="ECO:0000256" key="5">
    <source>
        <dbReference type="NCBIfam" id="TIGR00008"/>
    </source>
</evidence>
<reference evidence="9" key="1">
    <citation type="submission" date="2016-10" db="EMBL/GenBank/DDBJ databases">
        <authorList>
            <person name="Varghese N."/>
            <person name="Submissions S."/>
        </authorList>
    </citation>
    <scope>NUCLEOTIDE SEQUENCE [LARGE SCALE GENOMIC DNA]</scope>
    <source>
        <strain evidence="9">DSM 1551</strain>
    </source>
</reference>
<organism evidence="8 9">
    <name type="scientific">Thomasclavelia cocleata</name>
    <dbReference type="NCBI Taxonomy" id="69824"/>
    <lineage>
        <taxon>Bacteria</taxon>
        <taxon>Bacillati</taxon>
        <taxon>Bacillota</taxon>
        <taxon>Erysipelotrichia</taxon>
        <taxon>Erysipelotrichales</taxon>
        <taxon>Coprobacillaceae</taxon>
        <taxon>Thomasclavelia</taxon>
    </lineage>
</organism>
<dbReference type="GO" id="GO:0043022">
    <property type="term" value="F:ribosome binding"/>
    <property type="evidence" value="ECO:0007669"/>
    <property type="project" value="UniProtKB-UniRule"/>
</dbReference>
<comment type="similarity">
    <text evidence="1 4">Belongs to the IF-1 family.</text>
</comment>
<evidence type="ECO:0000256" key="3">
    <source>
        <dbReference type="ARBA" id="ARBA00022917"/>
    </source>
</evidence>
<dbReference type="Pfam" id="PF01176">
    <property type="entry name" value="eIF-1a"/>
    <property type="match status" value="1"/>
</dbReference>
<dbReference type="InterPro" id="IPR012340">
    <property type="entry name" value="NA-bd_OB-fold"/>
</dbReference>
<dbReference type="FunFam" id="2.40.50.140:FF:000002">
    <property type="entry name" value="Translation initiation factor IF-1"/>
    <property type="match status" value="1"/>
</dbReference>
<evidence type="ECO:0000313" key="8">
    <source>
        <dbReference type="EMBL" id="SET15738.1"/>
    </source>
</evidence>
<sequence length="73" mass="8304">MAKKDDVLEVEATVLETLPNAMFKVALENGVEILAHVSGKIRMHYIRILPGDRVTVEISPYDLTRGRITFRHK</sequence>
<evidence type="ECO:0000259" key="6">
    <source>
        <dbReference type="PROSITE" id="PS50832"/>
    </source>
</evidence>
<dbReference type="AlphaFoldDB" id="A0A1I0C9E9"/>
<dbReference type="GeneID" id="94018492"/>
<keyword evidence="9" id="KW-1185">Reference proteome</keyword>
<evidence type="ECO:0000313" key="9">
    <source>
        <dbReference type="Proteomes" id="UP000198558"/>
    </source>
</evidence>
<keyword evidence="3 4" id="KW-0648">Protein biosynthesis</keyword>
<gene>
    <name evidence="4 7" type="primary">infA</name>
    <name evidence="7" type="ORF">IMSAGC017_02007</name>
    <name evidence="8" type="ORF">SAMN04489758_102134</name>
</gene>
<reference evidence="8" key="2">
    <citation type="submission" date="2016-10" db="EMBL/GenBank/DDBJ databases">
        <authorList>
            <person name="de Groot N.N."/>
        </authorList>
    </citation>
    <scope>NUCLEOTIDE SEQUENCE [LARGE SCALE GENOMIC DNA]</scope>
    <source>
        <strain evidence="8">DSM 1551</strain>
    </source>
</reference>
<dbReference type="RefSeq" id="WP_003536851.1">
    <property type="nucleotide sequence ID" value="NZ_BLMI01000251.1"/>
</dbReference>
<dbReference type="CDD" id="cd04451">
    <property type="entry name" value="S1_IF1"/>
    <property type="match status" value="1"/>
</dbReference>
<comment type="subunit">
    <text evidence="4">Component of the 30S ribosomal translation pre-initiation complex which assembles on the 30S ribosome in the order IF-2 and IF-3, IF-1 and N-formylmethionyl-tRNA(fMet); mRNA recruitment can occur at any time during PIC assembly.</text>
</comment>
<dbReference type="GO" id="GO:0005829">
    <property type="term" value="C:cytosol"/>
    <property type="evidence" value="ECO:0007669"/>
    <property type="project" value="TreeGrafter"/>
</dbReference>
<keyword evidence="4" id="KW-0694">RNA-binding</keyword>
<keyword evidence="2 4" id="KW-0396">Initiation factor</keyword>
<dbReference type="EMBL" id="FOIN01000002">
    <property type="protein sequence ID" value="SET15738.1"/>
    <property type="molecule type" value="Genomic_DNA"/>
</dbReference>
<dbReference type="OrthoDB" id="9803250at2"/>
<dbReference type="HAMAP" id="MF_00075">
    <property type="entry name" value="IF_1"/>
    <property type="match status" value="1"/>
</dbReference>
<dbReference type="GO" id="GO:0019843">
    <property type="term" value="F:rRNA binding"/>
    <property type="evidence" value="ECO:0007669"/>
    <property type="project" value="UniProtKB-UniRule"/>
</dbReference>
<dbReference type="InterPro" id="IPR003029">
    <property type="entry name" value="S1_domain"/>
</dbReference>
<keyword evidence="4" id="KW-0699">rRNA-binding</keyword>
<proteinExistence type="inferred from homology"/>
<evidence type="ECO:0000256" key="2">
    <source>
        <dbReference type="ARBA" id="ARBA00022540"/>
    </source>
</evidence>
<dbReference type="PANTHER" id="PTHR33370:SF1">
    <property type="entry name" value="TRANSLATION INITIATION FACTOR IF-1, CHLOROPLASTIC"/>
    <property type="match status" value="1"/>
</dbReference>
<name>A0A1I0C9E9_9FIRM</name>
<evidence type="ECO:0000256" key="1">
    <source>
        <dbReference type="ARBA" id="ARBA00010939"/>
    </source>
</evidence>
<comment type="function">
    <text evidence="4">One of the essential components for the initiation of protein synthesis. Stabilizes the binding of IF-2 and IF-3 on the 30S subunit to which N-formylmethionyl-tRNA(fMet) subsequently binds. Helps modulate mRNA selection, yielding the 30S pre-initiation complex (PIC). Upon addition of the 50S ribosomal subunit IF-1, IF-2 and IF-3 are released leaving the mature 70S translation initiation complex.</text>
</comment>
<dbReference type="NCBIfam" id="TIGR00008">
    <property type="entry name" value="infA"/>
    <property type="match status" value="1"/>
</dbReference>
<dbReference type="PANTHER" id="PTHR33370">
    <property type="entry name" value="TRANSLATION INITIATION FACTOR IF-1, CHLOROPLASTIC"/>
    <property type="match status" value="1"/>
</dbReference>
<protein>
    <recommendedName>
        <fullName evidence="4 5">Translation initiation factor IF-1</fullName>
    </recommendedName>
</protein>
<reference evidence="7 10" key="3">
    <citation type="journal article" date="2020" name="Microbiome">
        <title>Single-cell genomics of uncultured bacteria reveals dietary fiber responders in the mouse gut microbiota.</title>
        <authorList>
            <person name="Chijiiwa R."/>
            <person name="Hosokawa M."/>
            <person name="Kogawa M."/>
            <person name="Nishikawa Y."/>
            <person name="Ide K."/>
            <person name="Sakanashi C."/>
            <person name="Takahashi K."/>
            <person name="Takeyama H."/>
        </authorList>
    </citation>
    <scope>NUCLEOTIDE SEQUENCE [LARGE SCALE GENOMIC DNA]</scope>
    <source>
        <strain evidence="7">IMSAGC_017</strain>
    </source>
</reference>
<dbReference type="EMBL" id="BLMI01000251">
    <property type="protein sequence ID" value="GFI41961.1"/>
    <property type="molecule type" value="Genomic_DNA"/>
</dbReference>
<evidence type="ECO:0000313" key="7">
    <source>
        <dbReference type="EMBL" id="GFI41961.1"/>
    </source>
</evidence>
<dbReference type="Proteomes" id="UP000198558">
    <property type="component" value="Unassembled WGS sequence"/>
</dbReference>
<feature type="domain" description="S1-like" evidence="6">
    <location>
        <begin position="1"/>
        <end position="73"/>
    </location>
</feature>
<dbReference type="SUPFAM" id="SSF50249">
    <property type="entry name" value="Nucleic acid-binding proteins"/>
    <property type="match status" value="1"/>
</dbReference>
<evidence type="ECO:0000313" key="10">
    <source>
        <dbReference type="Proteomes" id="UP000490821"/>
    </source>
</evidence>
<dbReference type="InterPro" id="IPR004368">
    <property type="entry name" value="TIF_IF1"/>
</dbReference>
<dbReference type="PROSITE" id="PS50832">
    <property type="entry name" value="S1_IF1_TYPE"/>
    <property type="match status" value="1"/>
</dbReference>
<dbReference type="InterPro" id="IPR006196">
    <property type="entry name" value="RNA-binding_domain_S1_IF1"/>
</dbReference>
<dbReference type="GO" id="GO:0003743">
    <property type="term" value="F:translation initiation factor activity"/>
    <property type="evidence" value="ECO:0007669"/>
    <property type="project" value="UniProtKB-UniRule"/>
</dbReference>
<dbReference type="SMART" id="SM00316">
    <property type="entry name" value="S1"/>
    <property type="match status" value="1"/>
</dbReference>
<keyword evidence="4" id="KW-0963">Cytoplasm</keyword>
<dbReference type="Proteomes" id="UP000490821">
    <property type="component" value="Unassembled WGS sequence"/>
</dbReference>
<dbReference type="Gene3D" id="2.40.50.140">
    <property type="entry name" value="Nucleic acid-binding proteins"/>
    <property type="match status" value="1"/>
</dbReference>
<accession>A0A1I0C9E9</accession>
<evidence type="ECO:0000256" key="4">
    <source>
        <dbReference type="HAMAP-Rule" id="MF_00075"/>
    </source>
</evidence>
<comment type="subcellular location">
    <subcellularLocation>
        <location evidence="4">Cytoplasm</location>
    </subcellularLocation>
</comment>